<evidence type="ECO:0000313" key="2">
    <source>
        <dbReference type="EMBL" id="MFC0048073.1"/>
    </source>
</evidence>
<keyword evidence="1" id="KW-0472">Membrane</keyword>
<name>A0ABV6BDE9_9GAMM</name>
<feature type="transmembrane region" description="Helical" evidence="1">
    <location>
        <begin position="12"/>
        <end position="34"/>
    </location>
</feature>
<dbReference type="EMBL" id="JBHLXP010000001">
    <property type="protein sequence ID" value="MFC0048073.1"/>
    <property type="molecule type" value="Genomic_DNA"/>
</dbReference>
<comment type="caution">
    <text evidence="2">The sequence shown here is derived from an EMBL/GenBank/DDBJ whole genome shotgun (WGS) entry which is preliminary data.</text>
</comment>
<reference evidence="2 3" key="1">
    <citation type="submission" date="2024-09" db="EMBL/GenBank/DDBJ databases">
        <authorList>
            <person name="Sun Q."/>
            <person name="Mori K."/>
        </authorList>
    </citation>
    <scope>NUCLEOTIDE SEQUENCE [LARGE SCALE GENOMIC DNA]</scope>
    <source>
        <strain evidence="2 3">KCTC 23315</strain>
    </source>
</reference>
<keyword evidence="1" id="KW-0812">Transmembrane</keyword>
<accession>A0ABV6BDE9</accession>
<organism evidence="2 3">
    <name type="scientific">Rheinheimera tilapiae</name>
    <dbReference type="NCBI Taxonomy" id="875043"/>
    <lineage>
        <taxon>Bacteria</taxon>
        <taxon>Pseudomonadati</taxon>
        <taxon>Pseudomonadota</taxon>
        <taxon>Gammaproteobacteria</taxon>
        <taxon>Chromatiales</taxon>
        <taxon>Chromatiaceae</taxon>
        <taxon>Rheinheimera</taxon>
    </lineage>
</organism>
<evidence type="ECO:0000256" key="1">
    <source>
        <dbReference type="SAM" id="Phobius"/>
    </source>
</evidence>
<sequence length="76" mass="8597">MAWHPTKQQKVAAVYFIAGFFAVAVLDTLVRLLLPKPAILAPHPALSKTMSRQDVSLQQWSQAAERLEEKRKLSRL</sequence>
<evidence type="ECO:0000313" key="3">
    <source>
        <dbReference type="Proteomes" id="UP001589813"/>
    </source>
</evidence>
<gene>
    <name evidence="2" type="ORF">ACFFJP_07200</name>
</gene>
<dbReference type="RefSeq" id="WP_377241920.1">
    <property type="nucleotide sequence ID" value="NZ_JBHLXP010000001.1"/>
</dbReference>
<keyword evidence="3" id="KW-1185">Reference proteome</keyword>
<proteinExistence type="predicted"/>
<protein>
    <submittedName>
        <fullName evidence="2">Uncharacterized protein</fullName>
    </submittedName>
</protein>
<dbReference type="Proteomes" id="UP001589813">
    <property type="component" value="Unassembled WGS sequence"/>
</dbReference>
<keyword evidence="1" id="KW-1133">Transmembrane helix</keyword>